<proteinExistence type="predicted"/>
<evidence type="ECO:0000313" key="4">
    <source>
        <dbReference type="Proteomes" id="UP000066624"/>
    </source>
</evidence>
<dbReference type="InterPro" id="IPR018728">
    <property type="entry name" value="DUF2268"/>
</dbReference>
<dbReference type="Pfam" id="PF10026">
    <property type="entry name" value="DUF2268"/>
    <property type="match status" value="1"/>
</dbReference>
<dbReference type="AlphaFoldDB" id="A0A0K0XZG3"/>
<name>A0A0K0XZG3_9GAMM</name>
<dbReference type="Proteomes" id="UP000066624">
    <property type="component" value="Chromosome"/>
</dbReference>
<dbReference type="OrthoDB" id="1421358at2"/>
<gene>
    <name evidence="3" type="ORF">WM2015_2653</name>
</gene>
<dbReference type="KEGG" id="wma:WM2015_2653"/>
<evidence type="ECO:0000256" key="1">
    <source>
        <dbReference type="SAM" id="SignalP"/>
    </source>
</evidence>
<organism evidence="3 4">
    <name type="scientific">Wenzhouxiangella marina</name>
    <dbReference type="NCBI Taxonomy" id="1579979"/>
    <lineage>
        <taxon>Bacteria</taxon>
        <taxon>Pseudomonadati</taxon>
        <taxon>Pseudomonadota</taxon>
        <taxon>Gammaproteobacteria</taxon>
        <taxon>Chromatiales</taxon>
        <taxon>Wenzhouxiangellaceae</taxon>
        <taxon>Wenzhouxiangella</taxon>
    </lineage>
</organism>
<keyword evidence="4" id="KW-1185">Reference proteome</keyword>
<reference evidence="3 4" key="1">
    <citation type="submission" date="2015-07" db="EMBL/GenBank/DDBJ databases">
        <authorList>
            <person name="Noorani M."/>
        </authorList>
    </citation>
    <scope>NUCLEOTIDE SEQUENCE [LARGE SCALE GENOMIC DNA]</scope>
    <source>
        <strain evidence="3 4">KCTC 42284</strain>
    </source>
</reference>
<dbReference type="EMBL" id="CP012154">
    <property type="protein sequence ID" value="AKS43011.1"/>
    <property type="molecule type" value="Genomic_DNA"/>
</dbReference>
<evidence type="ECO:0000259" key="2">
    <source>
        <dbReference type="Pfam" id="PF10026"/>
    </source>
</evidence>
<accession>A0A0K0XZG3</accession>
<feature type="domain" description="DUF2268" evidence="2">
    <location>
        <begin position="54"/>
        <end position="240"/>
    </location>
</feature>
<keyword evidence="1" id="KW-0732">Signal</keyword>
<protein>
    <recommendedName>
        <fullName evidence="2">DUF2268 domain-containing protein</fullName>
    </recommendedName>
</protein>
<sequence>MRSSTMGTRLTIASVLLFSTQALLAMQASDPVLTEFQSAEGFEFSAEAMARIDEILDRTHARVAEDFPALTAPVSVTVVPVDRPALNALGGVTGRADRPDQLLIEISWTYPEGVIAAVEGELASTFAHELHHTVRGWVMEGNHYGYGIQIAAINEGLATVYAEELFGRTKAADQPPAEVADWAEEVLALPRASDYGQWMFSHPDGREAIGYRTGRWAVRQAMARSGLDIVALTERTPDAIWRLAGFDWDRQLR</sequence>
<evidence type="ECO:0000313" key="3">
    <source>
        <dbReference type="EMBL" id="AKS43011.1"/>
    </source>
</evidence>
<feature type="chain" id="PRO_5005454706" description="DUF2268 domain-containing protein" evidence="1">
    <location>
        <begin position="26"/>
        <end position="253"/>
    </location>
</feature>
<feature type="signal peptide" evidence="1">
    <location>
        <begin position="1"/>
        <end position="25"/>
    </location>
</feature>